<dbReference type="InterPro" id="IPR015424">
    <property type="entry name" value="PyrdxlP-dep_Trfase"/>
</dbReference>
<dbReference type="SUPFAM" id="SSF53383">
    <property type="entry name" value="PLP-dependent transferases"/>
    <property type="match status" value="1"/>
</dbReference>
<keyword evidence="8" id="KW-1185">Reference proteome</keyword>
<evidence type="ECO:0000313" key="8">
    <source>
        <dbReference type="Proteomes" id="UP000294902"/>
    </source>
</evidence>
<dbReference type="Gene3D" id="3.90.1150.10">
    <property type="entry name" value="Aspartate Aminotransferase, domain 1"/>
    <property type="match status" value="1"/>
</dbReference>
<dbReference type="InterPro" id="IPR015421">
    <property type="entry name" value="PyrdxlP-dep_Trfase_major"/>
</dbReference>
<dbReference type="AlphaFoldDB" id="A0A4R3MMC6"/>
<comment type="similarity">
    <text evidence="2">Belongs to the class-V pyridoxal-phosphate-dependent aminotransferase family. Csd subfamily.</text>
</comment>
<feature type="domain" description="Aminotransferase class V" evidence="6">
    <location>
        <begin position="2"/>
        <end position="356"/>
    </location>
</feature>
<dbReference type="InterPro" id="IPR020578">
    <property type="entry name" value="Aminotrans_V_PyrdxlP_BS"/>
</dbReference>
<dbReference type="Proteomes" id="UP000294902">
    <property type="component" value="Unassembled WGS sequence"/>
</dbReference>
<dbReference type="GO" id="GO:0016829">
    <property type="term" value="F:lyase activity"/>
    <property type="evidence" value="ECO:0007669"/>
    <property type="project" value="UniProtKB-KW"/>
</dbReference>
<evidence type="ECO:0000256" key="4">
    <source>
        <dbReference type="ARBA" id="ARBA00050776"/>
    </source>
</evidence>
<protein>
    <submittedName>
        <fullName evidence="7">Cysteine desulfurase/selenocysteine lyase</fullName>
    </submittedName>
</protein>
<dbReference type="PANTHER" id="PTHR43586">
    <property type="entry name" value="CYSTEINE DESULFURASE"/>
    <property type="match status" value="1"/>
</dbReference>
<dbReference type="PANTHER" id="PTHR43586:SF8">
    <property type="entry name" value="CYSTEINE DESULFURASE 1, CHLOROPLASTIC"/>
    <property type="match status" value="1"/>
</dbReference>
<comment type="catalytic activity">
    <reaction evidence="4">
        <text>(sulfur carrier)-H + L-cysteine = (sulfur carrier)-SH + L-alanine</text>
        <dbReference type="Rhea" id="RHEA:43892"/>
        <dbReference type="Rhea" id="RHEA-COMP:14737"/>
        <dbReference type="Rhea" id="RHEA-COMP:14739"/>
        <dbReference type="ChEBI" id="CHEBI:29917"/>
        <dbReference type="ChEBI" id="CHEBI:35235"/>
        <dbReference type="ChEBI" id="CHEBI:57972"/>
        <dbReference type="ChEBI" id="CHEBI:64428"/>
        <dbReference type="EC" id="2.8.1.7"/>
    </reaction>
</comment>
<comment type="cofactor">
    <cofactor evidence="1 5">
        <name>pyridoxal 5'-phosphate</name>
        <dbReference type="ChEBI" id="CHEBI:597326"/>
    </cofactor>
</comment>
<evidence type="ECO:0000313" key="7">
    <source>
        <dbReference type="EMBL" id="TCT16093.1"/>
    </source>
</evidence>
<dbReference type="EMBL" id="SMAL01000002">
    <property type="protein sequence ID" value="TCT16093.1"/>
    <property type="molecule type" value="Genomic_DNA"/>
</dbReference>
<reference evidence="7 8" key="1">
    <citation type="submission" date="2019-03" db="EMBL/GenBank/DDBJ databases">
        <title>Genomic Encyclopedia of Type Strains, Phase IV (KMG-IV): sequencing the most valuable type-strain genomes for metagenomic binning, comparative biology and taxonomic classification.</title>
        <authorList>
            <person name="Goeker M."/>
        </authorList>
    </citation>
    <scope>NUCLEOTIDE SEQUENCE [LARGE SCALE GENOMIC DNA]</scope>
    <source>
        <strain evidence="7 8">DSM 24629</strain>
    </source>
</reference>
<dbReference type="Gene3D" id="3.40.640.10">
    <property type="entry name" value="Type I PLP-dependent aspartate aminotransferase-like (Major domain)"/>
    <property type="match status" value="1"/>
</dbReference>
<organism evidence="7 8">
    <name type="scientific">Natranaerovirga pectinivora</name>
    <dbReference type="NCBI Taxonomy" id="682400"/>
    <lineage>
        <taxon>Bacteria</taxon>
        <taxon>Bacillati</taxon>
        <taxon>Bacillota</taxon>
        <taxon>Clostridia</taxon>
        <taxon>Lachnospirales</taxon>
        <taxon>Natranaerovirgaceae</taxon>
        <taxon>Natranaerovirga</taxon>
    </lineage>
</organism>
<gene>
    <name evidence="7" type="ORF">EDC18_102109</name>
</gene>
<dbReference type="InterPro" id="IPR015422">
    <property type="entry name" value="PyrdxlP-dep_Trfase_small"/>
</dbReference>
<dbReference type="PROSITE" id="PS00595">
    <property type="entry name" value="AA_TRANSFER_CLASS_5"/>
    <property type="match status" value="1"/>
</dbReference>
<keyword evidence="3" id="KW-0663">Pyridoxal phosphate</keyword>
<dbReference type="GO" id="GO:0031071">
    <property type="term" value="F:cysteine desulfurase activity"/>
    <property type="evidence" value="ECO:0007669"/>
    <property type="project" value="UniProtKB-EC"/>
</dbReference>
<evidence type="ECO:0000259" key="6">
    <source>
        <dbReference type="Pfam" id="PF00266"/>
    </source>
</evidence>
<dbReference type="Pfam" id="PF00266">
    <property type="entry name" value="Aminotran_5"/>
    <property type="match status" value="1"/>
</dbReference>
<dbReference type="InterPro" id="IPR000192">
    <property type="entry name" value="Aminotrans_V_dom"/>
</dbReference>
<evidence type="ECO:0000256" key="2">
    <source>
        <dbReference type="ARBA" id="ARBA00010447"/>
    </source>
</evidence>
<accession>A0A4R3MMC6</accession>
<evidence type="ECO:0000256" key="5">
    <source>
        <dbReference type="RuleBase" id="RU004504"/>
    </source>
</evidence>
<evidence type="ECO:0000256" key="3">
    <source>
        <dbReference type="ARBA" id="ARBA00022898"/>
    </source>
</evidence>
<sequence>MNSCANIGRGSYEWANKNHMAINDVRKKVASFINGKSINEIVFTSGATESSNLIVYSWALHNLKDGDEVLLCYTDHKSTVLPWINIKELLYKSGVTINLVPIINNSQGDYNEIDLYSKINDKTQVVVLTHIHNAYGMEMGVQEIVKKIKTIKEDTVFVLDVSQSIGHIKIDTEALGIDFLYFSGHKMFAGNGVGVLWINSRLHHQIKPFFVGGNSRFFNDEIIRDYNKGYEMLEAGTMNIPSILTLEPAIQLINEIGIEVIEGYLLELTQYLIKELKKISKVQFVSGPPLCSCVIGYGIISFKIDGVSSQDIGYILNDYGIFVRTGQHCISNEGSIDHSVRVSLQIYNTVEEIDKFISIIKIIAEVDDF</sequence>
<proteinExistence type="inferred from homology"/>
<evidence type="ECO:0000256" key="1">
    <source>
        <dbReference type="ARBA" id="ARBA00001933"/>
    </source>
</evidence>
<name>A0A4R3MMC6_9FIRM</name>
<comment type="caution">
    <text evidence="7">The sequence shown here is derived from an EMBL/GenBank/DDBJ whole genome shotgun (WGS) entry which is preliminary data.</text>
</comment>
<keyword evidence="7" id="KW-0456">Lyase</keyword>